<dbReference type="EMBL" id="JYNZ01000005">
    <property type="protein sequence ID" value="KXK26021.1"/>
    <property type="molecule type" value="Genomic_DNA"/>
</dbReference>
<sequence>MPSKVKVLHMQPDVPDTIDLLSRFFSWVHFMR</sequence>
<protein>
    <submittedName>
        <fullName evidence="1">Uncharacterized protein</fullName>
    </submittedName>
</protein>
<reference evidence="1 2" key="1">
    <citation type="submission" date="2015-02" db="EMBL/GenBank/DDBJ databases">
        <title>Improved understanding of the partial-nitritation anammox process through 23 genomes representing the majority of the microbial community.</title>
        <authorList>
            <person name="Speth D.R."/>
            <person name="In T Zandt M."/>
            <person name="Guerrero Cruz S."/>
            <person name="Jetten M.S."/>
            <person name="Dutilh B.E."/>
        </authorList>
    </citation>
    <scope>NUCLEOTIDE SEQUENCE [LARGE SCALE GENOMIC DNA]</scope>
    <source>
        <strain evidence="1">OLB20</strain>
    </source>
</reference>
<dbReference type="AlphaFoldDB" id="A0A136LWI2"/>
<evidence type="ECO:0000313" key="2">
    <source>
        <dbReference type="Proteomes" id="UP000070457"/>
    </source>
</evidence>
<dbReference type="Proteomes" id="UP000070457">
    <property type="component" value="Unassembled WGS sequence"/>
</dbReference>
<gene>
    <name evidence="1" type="ORF">TR69_WS6001001314</name>
</gene>
<evidence type="ECO:0000313" key="1">
    <source>
        <dbReference type="EMBL" id="KXK26021.1"/>
    </source>
</evidence>
<accession>A0A136LWI2</accession>
<comment type="caution">
    <text evidence="1">The sequence shown here is derived from an EMBL/GenBank/DDBJ whole genome shotgun (WGS) entry which is preliminary data.</text>
</comment>
<proteinExistence type="predicted"/>
<name>A0A136LWI2_9BACT</name>
<organism evidence="1 2">
    <name type="scientific">candidate division WS6 bacterium OLB20</name>
    <dbReference type="NCBI Taxonomy" id="1617426"/>
    <lineage>
        <taxon>Bacteria</taxon>
        <taxon>Candidatus Dojkabacteria</taxon>
    </lineage>
</organism>